<organism evidence="8 9">
    <name type="scientific">Pelomonas nitida</name>
    <dbReference type="NCBI Taxonomy" id="3299027"/>
    <lineage>
        <taxon>Bacteria</taxon>
        <taxon>Pseudomonadati</taxon>
        <taxon>Pseudomonadota</taxon>
        <taxon>Betaproteobacteria</taxon>
        <taxon>Burkholderiales</taxon>
        <taxon>Sphaerotilaceae</taxon>
        <taxon>Roseateles</taxon>
    </lineage>
</organism>
<reference evidence="8 9" key="1">
    <citation type="submission" date="2024-09" db="EMBL/GenBank/DDBJ databases">
        <title>Novel species of the genus Pelomonas and Roseateles isolated from streams.</title>
        <authorList>
            <person name="Lu H."/>
        </authorList>
    </citation>
    <scope>NUCLEOTIDE SEQUENCE [LARGE SCALE GENOMIC DNA]</scope>
    <source>
        <strain evidence="8 9">BYS96W</strain>
    </source>
</reference>
<dbReference type="SUPFAM" id="SSF56349">
    <property type="entry name" value="DNA breaking-rejoining enzymes"/>
    <property type="match status" value="1"/>
</dbReference>
<dbReference type="InterPro" id="IPR044068">
    <property type="entry name" value="CB"/>
</dbReference>
<comment type="caution">
    <text evidence="8">The sequence shown here is derived from an EMBL/GenBank/DDBJ whole genome shotgun (WGS) entry which is preliminary data.</text>
</comment>
<feature type="domain" description="Core-binding (CB)" evidence="7">
    <location>
        <begin position="223"/>
        <end position="305"/>
    </location>
</feature>
<dbReference type="PROSITE" id="PS51900">
    <property type="entry name" value="CB"/>
    <property type="match status" value="1"/>
</dbReference>
<dbReference type="Pfam" id="PF20172">
    <property type="entry name" value="DUF6538"/>
    <property type="match status" value="1"/>
</dbReference>
<evidence type="ECO:0000259" key="7">
    <source>
        <dbReference type="PROSITE" id="PS51900"/>
    </source>
</evidence>
<accession>A0ABW7GBW5</accession>
<dbReference type="InterPro" id="IPR046668">
    <property type="entry name" value="DUF6538"/>
</dbReference>
<evidence type="ECO:0000313" key="8">
    <source>
        <dbReference type="EMBL" id="MFG6459376.1"/>
    </source>
</evidence>
<dbReference type="InterPro" id="IPR013762">
    <property type="entry name" value="Integrase-like_cat_sf"/>
</dbReference>
<dbReference type="InterPro" id="IPR002104">
    <property type="entry name" value="Integrase_catalytic"/>
</dbReference>
<dbReference type="PROSITE" id="PS51898">
    <property type="entry name" value="TYR_RECOMBINASE"/>
    <property type="match status" value="1"/>
</dbReference>
<dbReference type="Proteomes" id="UP001606305">
    <property type="component" value="Unassembled WGS sequence"/>
</dbReference>
<feature type="domain" description="Tyr recombinase" evidence="6">
    <location>
        <begin position="329"/>
        <end position="549"/>
    </location>
</feature>
<evidence type="ECO:0000256" key="5">
    <source>
        <dbReference type="PROSITE-ProRule" id="PRU01248"/>
    </source>
</evidence>
<gene>
    <name evidence="8" type="ORF">ACG00X_21285</name>
</gene>
<dbReference type="Gene3D" id="1.10.443.10">
    <property type="entry name" value="Intergrase catalytic core"/>
    <property type="match status" value="1"/>
</dbReference>
<dbReference type="InterPro" id="IPR010998">
    <property type="entry name" value="Integrase_recombinase_N"/>
</dbReference>
<dbReference type="PANTHER" id="PTHR30349">
    <property type="entry name" value="PHAGE INTEGRASE-RELATED"/>
    <property type="match status" value="1"/>
</dbReference>
<protein>
    <submittedName>
        <fullName evidence="8">DUF6538 domain-containing protein</fullName>
    </submittedName>
</protein>
<evidence type="ECO:0000256" key="4">
    <source>
        <dbReference type="ARBA" id="ARBA00023172"/>
    </source>
</evidence>
<dbReference type="RefSeq" id="WP_394491306.1">
    <property type="nucleotide sequence ID" value="NZ_JBIGIA010000021.1"/>
</dbReference>
<dbReference type="EMBL" id="JBIGIA010000021">
    <property type="protein sequence ID" value="MFG6459376.1"/>
    <property type="molecule type" value="Genomic_DNA"/>
</dbReference>
<comment type="similarity">
    <text evidence="1">Belongs to the 'phage' integrase family.</text>
</comment>
<evidence type="ECO:0000256" key="2">
    <source>
        <dbReference type="ARBA" id="ARBA00022908"/>
    </source>
</evidence>
<name>A0ABW7GBW5_9BURK</name>
<evidence type="ECO:0000256" key="3">
    <source>
        <dbReference type="ARBA" id="ARBA00023125"/>
    </source>
</evidence>
<dbReference type="CDD" id="cd01184">
    <property type="entry name" value="INT_C_like_1"/>
    <property type="match status" value="1"/>
</dbReference>
<proteinExistence type="inferred from homology"/>
<dbReference type="InterPro" id="IPR011010">
    <property type="entry name" value="DNA_brk_join_enz"/>
</dbReference>
<keyword evidence="3 5" id="KW-0238">DNA-binding</keyword>
<evidence type="ECO:0000256" key="1">
    <source>
        <dbReference type="ARBA" id="ARBA00008857"/>
    </source>
</evidence>
<keyword evidence="2" id="KW-0229">DNA integration</keyword>
<dbReference type="Gene3D" id="1.10.150.130">
    <property type="match status" value="1"/>
</dbReference>
<evidence type="ECO:0000259" key="6">
    <source>
        <dbReference type="PROSITE" id="PS51898"/>
    </source>
</evidence>
<dbReference type="InterPro" id="IPR050090">
    <property type="entry name" value="Tyrosine_recombinase_XerCD"/>
</dbReference>
<dbReference type="PANTHER" id="PTHR30349:SF64">
    <property type="entry name" value="PROPHAGE INTEGRASE INTD-RELATED"/>
    <property type="match status" value="1"/>
</dbReference>
<keyword evidence="4" id="KW-0233">DNA recombination</keyword>
<keyword evidence="9" id="KW-1185">Reference proteome</keyword>
<sequence>MKAVSESIYARGKQGILYVRRRIPAALRAAYPRGQEHILRSLGTSDRRQAKELARTELTRIDAEFQQRRRELDLGRASLAAKRISKLDDEQLRGVAKFWVRQVLLNDEHYREQGLGDVEFEDLGDQLATQRAELGRMLAQGKSLGVFPALHGFLYLCGLDFNPDGDEARRASNVFLRAVVESLDHQLARQRGDLVDTAKVASEGLHPLPAVAPERAPEDPNAPTWDKVFATWRDYVENRPKPTTIASQTPWRDLRRYAASQGVRQPGEVTPELMTAFAQDMRSRLEVPTINERLSKLRAIYKIAVGKHVLPFNPAANTLGFKESSVKKRKKRRLPFDAGELATLFGSEVFTEHKRSQGQSGEASYWIPILMFYTGARPEEVAGLALSDLANDEKLGWYLRIVDRPSDEDRDLFDDAEVPESHRRTLKNAVSIRRVPVSRELVDLGLLRYVDWLRSKGETVFFPTLRKDFHGKLSGSFSKFFGRYKRKLGIDDSRKVLYSLRHCMKDLLEAADVPTKYLQRALGHTTGDGTVTDGYGSDLPFDRLVKHFARIKFPAIPARPWEPGRGFVVLNGQGRRGRKPSPRSGVRK</sequence>
<evidence type="ECO:0000313" key="9">
    <source>
        <dbReference type="Proteomes" id="UP001606305"/>
    </source>
</evidence>